<dbReference type="PANTHER" id="PTHR15588">
    <property type="entry name" value="LSM1"/>
    <property type="match status" value="1"/>
</dbReference>
<dbReference type="PROSITE" id="PS52002">
    <property type="entry name" value="SM"/>
    <property type="match status" value="1"/>
</dbReference>
<comment type="function">
    <text evidence="6">Probably involved with other LSm subunits in the general process of degradation of mRNAs.</text>
</comment>
<keyword evidence="5 6" id="KW-0687">Ribonucleoprotein</keyword>
<sequence>MDCLPGVASLAAMLDKRILTALRDGQLYVGILRSFDQFGNLIMEETVERHVVEGSYGDIPIGVYLARGDAIAYIGDIDEDADMNNPYLRKVDAETILEEERAAKEKEKERQRLGLSVQSVVDSLFVGEE</sequence>
<dbReference type="GO" id="GO:1990904">
    <property type="term" value="C:ribonucleoprotein complex"/>
    <property type="evidence" value="ECO:0007669"/>
    <property type="project" value="UniProtKB-KW"/>
</dbReference>
<dbReference type="InterPro" id="IPR010920">
    <property type="entry name" value="LSM_dom_sf"/>
</dbReference>
<dbReference type="Pfam" id="PF01423">
    <property type="entry name" value="LSM"/>
    <property type="match status" value="1"/>
</dbReference>
<dbReference type="SMART" id="SM00651">
    <property type="entry name" value="Sm"/>
    <property type="match status" value="1"/>
</dbReference>
<evidence type="ECO:0000313" key="8">
    <source>
        <dbReference type="EMBL" id="CAE0241654.1"/>
    </source>
</evidence>
<dbReference type="Gene3D" id="2.30.30.100">
    <property type="match status" value="1"/>
</dbReference>
<dbReference type="EMBL" id="HBIB01006202">
    <property type="protein sequence ID" value="CAE0241654.1"/>
    <property type="molecule type" value="Transcribed_RNA"/>
</dbReference>
<evidence type="ECO:0000256" key="3">
    <source>
        <dbReference type="ARBA" id="ARBA00022664"/>
    </source>
</evidence>
<protein>
    <recommendedName>
        <fullName evidence="6">U6 snRNA-associated Sm-like protein LSm1</fullName>
    </recommendedName>
</protein>
<dbReference type="InterPro" id="IPR001163">
    <property type="entry name" value="Sm_dom_euk/arc"/>
</dbReference>
<dbReference type="AlphaFoldDB" id="A0A7S3CZ72"/>
<accession>A0A7S3CZ72</accession>
<organism evidence="10">
    <name type="scientific">Palpitomonas bilix</name>
    <dbReference type="NCBI Taxonomy" id="652834"/>
    <lineage>
        <taxon>Eukaryota</taxon>
        <taxon>Eukaryota incertae sedis</taxon>
    </lineage>
</organism>
<reference evidence="10" key="1">
    <citation type="submission" date="2021-01" db="EMBL/GenBank/DDBJ databases">
        <authorList>
            <person name="Corre E."/>
            <person name="Pelletier E."/>
            <person name="Niang G."/>
            <person name="Scheremetjew M."/>
            <person name="Finn R."/>
            <person name="Kale V."/>
            <person name="Holt S."/>
            <person name="Cochrane G."/>
            <person name="Meng A."/>
            <person name="Brown T."/>
            <person name="Cohen L."/>
        </authorList>
    </citation>
    <scope>NUCLEOTIDE SEQUENCE</scope>
    <source>
        <strain evidence="10">NIES-2562</strain>
    </source>
</reference>
<keyword evidence="3 6" id="KW-0507">mRNA processing</keyword>
<dbReference type="GO" id="GO:0000932">
    <property type="term" value="C:P-body"/>
    <property type="evidence" value="ECO:0007669"/>
    <property type="project" value="UniProtKB-SubCell"/>
</dbReference>
<dbReference type="EMBL" id="HBIB01006208">
    <property type="protein sequence ID" value="CAE0241658.1"/>
    <property type="molecule type" value="Transcribed_RNA"/>
</dbReference>
<dbReference type="CDD" id="cd01728">
    <property type="entry name" value="LSm1"/>
    <property type="match status" value="1"/>
</dbReference>
<evidence type="ECO:0000256" key="6">
    <source>
        <dbReference type="RuleBase" id="RU365047"/>
    </source>
</evidence>
<comment type="subunit">
    <text evidence="6">LSm subunits form a heteromer with a donut shape.</text>
</comment>
<proteinExistence type="inferred from homology"/>
<evidence type="ECO:0000259" key="7">
    <source>
        <dbReference type="PROSITE" id="PS52002"/>
    </source>
</evidence>
<dbReference type="InterPro" id="IPR047575">
    <property type="entry name" value="Sm"/>
</dbReference>
<evidence type="ECO:0000256" key="2">
    <source>
        <dbReference type="ARBA" id="ARBA00022490"/>
    </source>
</evidence>
<comment type="subcellular location">
    <subcellularLocation>
        <location evidence="6">Cytoplasm</location>
    </subcellularLocation>
    <subcellularLocation>
        <location evidence="6">Cytoplasm</location>
        <location evidence="6">P-body</location>
    </subcellularLocation>
</comment>
<dbReference type="GO" id="GO:0000290">
    <property type="term" value="P:deadenylation-dependent decapping of nuclear-transcribed mRNA"/>
    <property type="evidence" value="ECO:0007669"/>
    <property type="project" value="TreeGrafter"/>
</dbReference>
<comment type="similarity">
    <text evidence="1 6">Belongs to the snRNP Sm proteins family.</text>
</comment>
<dbReference type="PANTHER" id="PTHR15588:SF8">
    <property type="entry name" value="U6 SNRNA-ASSOCIATED SM-LIKE PROTEIN LSM1"/>
    <property type="match status" value="1"/>
</dbReference>
<dbReference type="GO" id="GO:0003729">
    <property type="term" value="F:mRNA binding"/>
    <property type="evidence" value="ECO:0007669"/>
    <property type="project" value="TreeGrafter"/>
</dbReference>
<dbReference type="EMBL" id="HBIB01006211">
    <property type="protein sequence ID" value="CAE0241660.1"/>
    <property type="molecule type" value="Transcribed_RNA"/>
</dbReference>
<keyword evidence="2 6" id="KW-0963">Cytoplasm</keyword>
<dbReference type="InterPro" id="IPR044642">
    <property type="entry name" value="PTHR15588"/>
</dbReference>
<dbReference type="GO" id="GO:1990726">
    <property type="term" value="C:Lsm1-7-Pat1 complex"/>
    <property type="evidence" value="ECO:0007669"/>
    <property type="project" value="TreeGrafter"/>
</dbReference>
<gene>
    <name evidence="6" type="primary">LSM1</name>
    <name evidence="8" type="ORF">PBIL07802_LOCUS3816</name>
    <name evidence="9" type="ORF">PBIL07802_LOCUS3820</name>
    <name evidence="10" type="ORF">PBIL07802_LOCUS3822</name>
</gene>
<name>A0A7S3CZ72_9EUKA</name>
<dbReference type="InterPro" id="IPR034104">
    <property type="entry name" value="Lsm1"/>
</dbReference>
<dbReference type="SUPFAM" id="SSF50182">
    <property type="entry name" value="Sm-like ribonucleoproteins"/>
    <property type="match status" value="1"/>
</dbReference>
<evidence type="ECO:0000313" key="9">
    <source>
        <dbReference type="EMBL" id="CAE0241658.1"/>
    </source>
</evidence>
<evidence type="ECO:0000256" key="4">
    <source>
        <dbReference type="ARBA" id="ARBA00022884"/>
    </source>
</evidence>
<evidence type="ECO:0000256" key="1">
    <source>
        <dbReference type="ARBA" id="ARBA00006850"/>
    </source>
</evidence>
<evidence type="ECO:0000256" key="5">
    <source>
        <dbReference type="ARBA" id="ARBA00023274"/>
    </source>
</evidence>
<dbReference type="GO" id="GO:0006397">
    <property type="term" value="P:mRNA processing"/>
    <property type="evidence" value="ECO:0007669"/>
    <property type="project" value="UniProtKB-UniRule"/>
</dbReference>
<evidence type="ECO:0000313" key="10">
    <source>
        <dbReference type="EMBL" id="CAE0241660.1"/>
    </source>
</evidence>
<keyword evidence="4 6" id="KW-0694">RNA-binding</keyword>
<feature type="domain" description="Sm" evidence="7">
    <location>
        <begin position="5"/>
        <end position="80"/>
    </location>
</feature>